<proteinExistence type="predicted"/>
<dbReference type="EMBL" id="VSIX01000097">
    <property type="protein sequence ID" value="TYB30619.1"/>
    <property type="molecule type" value="Genomic_DNA"/>
</dbReference>
<keyword evidence="1" id="KW-0547">Nucleotide-binding</keyword>
<dbReference type="PROSITE" id="PS00211">
    <property type="entry name" value="ABC_TRANSPORTER_1"/>
    <property type="match status" value="1"/>
</dbReference>
<dbReference type="PANTHER" id="PTHR43038:SF3">
    <property type="entry name" value="ABC TRANSPORTER G FAMILY MEMBER 20 ISOFORM X1"/>
    <property type="match status" value="1"/>
</dbReference>
<dbReference type="Gene3D" id="3.40.50.300">
    <property type="entry name" value="P-loop containing nucleotide triphosphate hydrolases"/>
    <property type="match status" value="1"/>
</dbReference>
<dbReference type="Pfam" id="PF00005">
    <property type="entry name" value="ABC_tran"/>
    <property type="match status" value="1"/>
</dbReference>
<dbReference type="InterPro" id="IPR003593">
    <property type="entry name" value="AAA+_ATPase"/>
</dbReference>
<dbReference type="InterPro" id="IPR017871">
    <property type="entry name" value="ABC_transporter-like_CS"/>
</dbReference>
<dbReference type="PROSITE" id="PS50893">
    <property type="entry name" value="ABC_TRANSPORTER_2"/>
    <property type="match status" value="1"/>
</dbReference>
<sequence>MEDSYSVKVKNLTKKFGNFTAVDHIDFEVKKGEIFGFLGANGAGKTTTIRMLCGLLKPSGGSGIVAGYDINNETENIKKKIGYMSQKFSLYNDLTVEENIEFFGGMYGLPAKEVKQKKEWIIDLANLQGMRKRITQDLAGGWKQRLALGTALIHDPDIVFLDEPTAGVDPVSRRDFWEIINNFSDQGITIFVTTHYLDEAEYCNTIKLMDKGKIIAGGSPEDLKTENIEANMYQIETDNLNKAKNILASMDEIINVAILGINLNIMTNQGMEKIENIIKKNFNKNDIKLLGIKTIEPTLEDVFVHLID</sequence>
<name>A0A5D0MJ84_9BACT</name>
<dbReference type="SMART" id="SM00382">
    <property type="entry name" value="AAA"/>
    <property type="match status" value="1"/>
</dbReference>
<evidence type="ECO:0000259" key="3">
    <source>
        <dbReference type="PROSITE" id="PS50893"/>
    </source>
</evidence>
<protein>
    <submittedName>
        <fullName evidence="4">ATP-binding cassette domain-containing protein</fullName>
    </submittedName>
</protein>
<evidence type="ECO:0000313" key="4">
    <source>
        <dbReference type="EMBL" id="TYB30619.1"/>
    </source>
</evidence>
<keyword evidence="5" id="KW-1185">Reference proteome</keyword>
<reference evidence="4" key="1">
    <citation type="submission" date="2019-08" db="EMBL/GenBank/DDBJ databases">
        <title>Genomic characterization of a novel candidate phylum (ARYD3) from a high temperature, high salinity tertiary oil reservoir in north central Oklahoma, USA.</title>
        <authorList>
            <person name="Youssef N.H."/>
            <person name="Yadav A."/>
            <person name="Elshahed M.S."/>
        </authorList>
    </citation>
    <scope>NUCLEOTIDE SEQUENCE [LARGE SCALE GENOMIC DNA]</scope>
    <source>
        <strain evidence="4">ARYD3</strain>
    </source>
</reference>
<evidence type="ECO:0000256" key="2">
    <source>
        <dbReference type="ARBA" id="ARBA00022840"/>
    </source>
</evidence>
<dbReference type="InterPro" id="IPR003439">
    <property type="entry name" value="ABC_transporter-like_ATP-bd"/>
</dbReference>
<dbReference type="SUPFAM" id="SSF52540">
    <property type="entry name" value="P-loop containing nucleoside triphosphate hydrolases"/>
    <property type="match status" value="1"/>
</dbReference>
<dbReference type="AlphaFoldDB" id="A0A5D0MJ84"/>
<dbReference type="GO" id="GO:0016887">
    <property type="term" value="F:ATP hydrolysis activity"/>
    <property type="evidence" value="ECO:0007669"/>
    <property type="project" value="InterPro"/>
</dbReference>
<organism evidence="4 5">
    <name type="scientific">Candidatus Mcinerneyibacterium aminivorans</name>
    <dbReference type="NCBI Taxonomy" id="2703815"/>
    <lineage>
        <taxon>Bacteria</taxon>
        <taxon>Candidatus Macinerneyibacteriota</taxon>
        <taxon>Candidatus Mcinerneyibacteria</taxon>
        <taxon>Candidatus Mcinerneyibacteriales</taxon>
        <taxon>Candidatus Mcinerneyibacteriaceae</taxon>
        <taxon>Candidatus Mcinerneyibacterium</taxon>
    </lineage>
</organism>
<feature type="domain" description="ABC transporter" evidence="3">
    <location>
        <begin position="7"/>
        <end position="236"/>
    </location>
</feature>
<evidence type="ECO:0000256" key="1">
    <source>
        <dbReference type="ARBA" id="ARBA00022741"/>
    </source>
</evidence>
<dbReference type="Proteomes" id="UP000324143">
    <property type="component" value="Unassembled WGS sequence"/>
</dbReference>
<keyword evidence="2 4" id="KW-0067">ATP-binding</keyword>
<dbReference type="PANTHER" id="PTHR43038">
    <property type="entry name" value="ATP-BINDING CASSETTE, SUB-FAMILY H, MEMBER 1"/>
    <property type="match status" value="1"/>
</dbReference>
<dbReference type="InterPro" id="IPR027417">
    <property type="entry name" value="P-loop_NTPase"/>
</dbReference>
<dbReference type="GO" id="GO:0005524">
    <property type="term" value="F:ATP binding"/>
    <property type="evidence" value="ECO:0007669"/>
    <property type="project" value="UniProtKB-KW"/>
</dbReference>
<gene>
    <name evidence="4" type="ORF">FXF47_08270</name>
</gene>
<accession>A0A5D0MJ84</accession>
<evidence type="ECO:0000313" key="5">
    <source>
        <dbReference type="Proteomes" id="UP000324143"/>
    </source>
</evidence>
<comment type="caution">
    <text evidence="4">The sequence shown here is derived from an EMBL/GenBank/DDBJ whole genome shotgun (WGS) entry which is preliminary data.</text>
</comment>